<evidence type="ECO:0000313" key="3">
    <source>
        <dbReference type="Proteomes" id="UP001151760"/>
    </source>
</evidence>
<name>A0ABQ5E8B1_9ASTR</name>
<evidence type="ECO:0000256" key="1">
    <source>
        <dbReference type="SAM" id="MobiDB-lite"/>
    </source>
</evidence>
<reference evidence="2" key="1">
    <citation type="journal article" date="2022" name="Int. J. Mol. Sci.">
        <title>Draft Genome of Tanacetum Coccineum: Genomic Comparison of Closely Related Tanacetum-Family Plants.</title>
        <authorList>
            <person name="Yamashiro T."/>
            <person name="Shiraishi A."/>
            <person name="Nakayama K."/>
            <person name="Satake H."/>
        </authorList>
    </citation>
    <scope>NUCLEOTIDE SEQUENCE</scope>
</reference>
<reference evidence="2" key="2">
    <citation type="submission" date="2022-01" db="EMBL/GenBank/DDBJ databases">
        <authorList>
            <person name="Yamashiro T."/>
            <person name="Shiraishi A."/>
            <person name="Satake H."/>
            <person name="Nakayama K."/>
        </authorList>
    </citation>
    <scope>NUCLEOTIDE SEQUENCE</scope>
</reference>
<dbReference type="Proteomes" id="UP001151760">
    <property type="component" value="Unassembled WGS sequence"/>
</dbReference>
<gene>
    <name evidence="2" type="ORF">Tco_0955828</name>
</gene>
<organism evidence="2 3">
    <name type="scientific">Tanacetum coccineum</name>
    <dbReference type="NCBI Taxonomy" id="301880"/>
    <lineage>
        <taxon>Eukaryota</taxon>
        <taxon>Viridiplantae</taxon>
        <taxon>Streptophyta</taxon>
        <taxon>Embryophyta</taxon>
        <taxon>Tracheophyta</taxon>
        <taxon>Spermatophyta</taxon>
        <taxon>Magnoliopsida</taxon>
        <taxon>eudicotyledons</taxon>
        <taxon>Gunneridae</taxon>
        <taxon>Pentapetalae</taxon>
        <taxon>asterids</taxon>
        <taxon>campanulids</taxon>
        <taxon>Asterales</taxon>
        <taxon>Asteraceae</taxon>
        <taxon>Asteroideae</taxon>
        <taxon>Anthemideae</taxon>
        <taxon>Anthemidinae</taxon>
        <taxon>Tanacetum</taxon>
    </lineage>
</organism>
<accession>A0ABQ5E8B1</accession>
<keyword evidence="3" id="KW-1185">Reference proteome</keyword>
<proteinExistence type="predicted"/>
<comment type="caution">
    <text evidence="2">The sequence shown here is derived from an EMBL/GenBank/DDBJ whole genome shotgun (WGS) entry which is preliminary data.</text>
</comment>
<dbReference type="EMBL" id="BQNB010016040">
    <property type="protein sequence ID" value="GJT47113.1"/>
    <property type="molecule type" value="Genomic_DNA"/>
</dbReference>
<sequence>MARSGTDLKMAKLTMSSPNHPTSEIEDAFSSKFPDFISASPDYVPASPGKTYVLQAFYAKESPIPPPTIVPQSSMFNPQEFFLPEGLLSPKKHNRSSSSTSALL</sequence>
<feature type="region of interest" description="Disordered" evidence="1">
    <location>
        <begin position="1"/>
        <end position="23"/>
    </location>
</feature>
<protein>
    <submittedName>
        <fullName evidence="2">Uncharacterized protein</fullName>
    </submittedName>
</protein>
<evidence type="ECO:0000313" key="2">
    <source>
        <dbReference type="EMBL" id="GJT47113.1"/>
    </source>
</evidence>